<evidence type="ECO:0008006" key="3">
    <source>
        <dbReference type="Google" id="ProtNLM"/>
    </source>
</evidence>
<evidence type="ECO:0000313" key="1">
    <source>
        <dbReference type="EMBL" id="RYQ18975.1"/>
    </source>
</evidence>
<dbReference type="AlphaFoldDB" id="A0A4Q5A6W2"/>
<dbReference type="EMBL" id="RYUM01000012">
    <property type="protein sequence ID" value="RYQ18975.1"/>
    <property type="molecule type" value="Genomic_DNA"/>
</dbReference>
<sequence>MSSCAICEATNGNGLAVCPSCASEFTDRLAWLDRIGLPALQAVAYRQVNLDRSSTRVARTTADSQPPIDETALDLYREVEQWLQHLGGRIGLTPIGWDRDGQPVSVHDWAWLIPHLIGWSGRVWKLPDIADWARQLTRLYERVSAMSEPRTERRLIGVCPTCLPETRTPILADPDTQYAVCPACGTFLTLRDVRAAYLTSAGVLHITRTQSGAAKWVQRNLGVRIHPRDLKNARQQGKIHPRHIEGRYWEWDLTDLLAVANRKQAREEENQ</sequence>
<name>A0A4Q5A6W2_9BIFI</name>
<proteinExistence type="predicted"/>
<organism evidence="1 2">
    <name type="scientific">Bifidobacterium pseudolongum subsp. globosum</name>
    <dbReference type="NCBI Taxonomy" id="1690"/>
    <lineage>
        <taxon>Bacteria</taxon>
        <taxon>Bacillati</taxon>
        <taxon>Actinomycetota</taxon>
        <taxon>Actinomycetes</taxon>
        <taxon>Bifidobacteriales</taxon>
        <taxon>Bifidobacteriaceae</taxon>
        <taxon>Bifidobacterium</taxon>
    </lineage>
</organism>
<reference evidence="1 2" key="1">
    <citation type="submission" date="2018-12" db="EMBL/GenBank/DDBJ databases">
        <title>Unveiling genomic diversity among members of the Bifidobacterium pseudolongum species, a widely distributed gut commensal of the animal kingdom.</title>
        <authorList>
            <person name="Lugli G.A."/>
            <person name="Duranti S."/>
            <person name="Albert K."/>
            <person name="Mancabelli L."/>
            <person name="Napoli S."/>
            <person name="Viappiani A."/>
            <person name="Anzalone R."/>
            <person name="Longhi G."/>
            <person name="Milani C."/>
            <person name="Turroni F."/>
            <person name="Alessandri G."/>
            <person name="Sela D.A."/>
            <person name="Van Sinderen D."/>
            <person name="Ventura M."/>
        </authorList>
    </citation>
    <scope>NUCLEOTIDE SEQUENCE [LARGE SCALE GENOMIC DNA]</scope>
    <source>
        <strain evidence="1 2">2071B</strain>
    </source>
</reference>
<protein>
    <recommendedName>
        <fullName evidence="3">PhnA protein</fullName>
    </recommendedName>
</protein>
<gene>
    <name evidence="1" type="ORF">PG2071B_1096</name>
</gene>
<comment type="caution">
    <text evidence="1">The sequence shown here is derived from an EMBL/GenBank/DDBJ whole genome shotgun (WGS) entry which is preliminary data.</text>
</comment>
<dbReference type="Proteomes" id="UP000291187">
    <property type="component" value="Unassembled WGS sequence"/>
</dbReference>
<accession>A0A4Q5A6W2</accession>
<evidence type="ECO:0000313" key="2">
    <source>
        <dbReference type="Proteomes" id="UP000291187"/>
    </source>
</evidence>
<dbReference type="RefSeq" id="WP_129864415.1">
    <property type="nucleotide sequence ID" value="NZ_RYUM01000012.1"/>
</dbReference>